<dbReference type="InterPro" id="IPR013046">
    <property type="entry name" value="GpV/Gp45"/>
</dbReference>
<organism evidence="2 3">
    <name type="scientific">Candidatus Hamiltonella defensa</name>
    <name type="common">Bemisia tabaci</name>
    <dbReference type="NCBI Taxonomy" id="672795"/>
    <lineage>
        <taxon>Bacteria</taxon>
        <taxon>Pseudomonadati</taxon>
        <taxon>Pseudomonadota</taxon>
        <taxon>Gammaproteobacteria</taxon>
        <taxon>Enterobacterales</taxon>
        <taxon>Enterobacteriaceae</taxon>
        <taxon>aphid secondary symbionts</taxon>
        <taxon>Candidatus Williamhamiltonella</taxon>
    </lineage>
</organism>
<dbReference type="Proteomes" id="UP000216438">
    <property type="component" value="Chromosome"/>
</dbReference>
<dbReference type="OrthoDB" id="4931325at2"/>
<dbReference type="Pfam" id="PF04717">
    <property type="entry name" value="Phage_base_V"/>
    <property type="match status" value="1"/>
</dbReference>
<dbReference type="NCBIfam" id="TIGR01644">
    <property type="entry name" value="phage_P2_V"/>
    <property type="match status" value="1"/>
</dbReference>
<dbReference type="RefSeq" id="WP_046493301.1">
    <property type="nucleotide sequence ID" value="NZ_CP016303.1"/>
</dbReference>
<feature type="compositionally biased region" description="Polar residues" evidence="1">
    <location>
        <begin position="174"/>
        <end position="192"/>
    </location>
</feature>
<evidence type="ECO:0000256" key="1">
    <source>
        <dbReference type="SAM" id="MobiDB-lite"/>
    </source>
</evidence>
<dbReference type="Gene3D" id="6.20.150.10">
    <property type="match status" value="1"/>
</dbReference>
<feature type="region of interest" description="Disordered" evidence="1">
    <location>
        <begin position="169"/>
        <end position="192"/>
    </location>
</feature>
<dbReference type="InterPro" id="IPR006531">
    <property type="entry name" value="Gp5/Vgr_OB"/>
</dbReference>
<protein>
    <submittedName>
        <fullName evidence="2">Baseplate assembly protein</fullName>
    </submittedName>
</protein>
<dbReference type="Gene3D" id="2.40.50.230">
    <property type="entry name" value="Gp5 N-terminal domain"/>
    <property type="match status" value="1"/>
</dbReference>
<evidence type="ECO:0000313" key="2">
    <source>
        <dbReference type="EMBL" id="ASX25871.1"/>
    </source>
</evidence>
<gene>
    <name evidence="2" type="ORF">BA171_01620</name>
</gene>
<name>A0A249DWS7_9ENTR</name>
<reference evidence="3" key="1">
    <citation type="submission" date="2016-06" db="EMBL/GenBank/DDBJ databases">
        <authorList>
            <person name="Chen W."/>
            <person name="Hasegawa D.K."/>
        </authorList>
    </citation>
    <scope>NUCLEOTIDE SEQUENCE [LARGE SCALE GENOMIC DNA]</scope>
    <source>
        <strain evidence="3">MEAM1</strain>
    </source>
</reference>
<sequence length="192" mass="20953">MINNILQRLAEVERRLSNIILIGTIMDADYDNALVKVAAGPLETGWLHWVTARASHDVDYWAPETGEQVLLLCPDGDPEMGVVLPALYQNPFPAPDNRPTVRRTRFADGADLSYDREAHALKIMLPEGATTALMSQGGIAIVGDVHVTGHITSTEDITDHTRSMQTDRDIYNGHTHSSPETGAATSTPEAQQ</sequence>
<dbReference type="InterPro" id="IPR037026">
    <property type="entry name" value="Vgr_OB-fold_dom_sf"/>
</dbReference>
<dbReference type="EMBL" id="CP016303">
    <property type="protein sequence ID" value="ASX25871.1"/>
    <property type="molecule type" value="Genomic_DNA"/>
</dbReference>
<accession>A0A249DWS7</accession>
<reference evidence="2 3" key="2">
    <citation type="submission" date="2017-09" db="EMBL/GenBank/DDBJ databases">
        <title>The genome of whitefly Bemisia tabaci, a global crop pest, provides novel insights into virus transmission, host adaptation and insecticide resistance.</title>
        <authorList>
            <person name="Kaur N."/>
            <person name="Kliot A."/>
            <person name="Pinheiro P.V."/>
            <person name="Luan J."/>
            <person name="Zheng Y."/>
            <person name="Liu W."/>
            <person name="Sun H."/>
            <person name="Yang X."/>
            <person name="Xu Y."/>
            <person name="Luo Y."/>
            <person name="Kruse A."/>
            <person name="Fisher T.W."/>
            <person name="Nelson D.R."/>
            <person name="Elimelech M."/>
            <person name="MacCoss M."/>
            <person name="Johnson R."/>
            <person name="Cohen E."/>
            <person name="Hunter W.B."/>
            <person name="Brown J.K."/>
            <person name="Jander G."/>
            <person name="Cilia M."/>
            <person name="Douglas A.E."/>
            <person name="Ghanim M."/>
            <person name="Simmons A.M."/>
            <person name="Wintermantel W.M."/>
            <person name="Ling K.-S."/>
            <person name="Fei Z."/>
        </authorList>
    </citation>
    <scope>NUCLEOTIDE SEQUENCE [LARGE SCALE GENOMIC DNA]</scope>
    <source>
        <strain evidence="2 3">MEAM1</strain>
    </source>
</reference>
<evidence type="ECO:0000313" key="3">
    <source>
        <dbReference type="Proteomes" id="UP000216438"/>
    </source>
</evidence>
<proteinExistence type="predicted"/>
<dbReference type="AlphaFoldDB" id="A0A249DWS7"/>